<gene>
    <name evidence="2" type="ORF">ABL78_0282</name>
</gene>
<dbReference type="AlphaFoldDB" id="A0A0N1PFC6"/>
<organism evidence="2 3">
    <name type="scientific">Leptomonas seymouri</name>
    <dbReference type="NCBI Taxonomy" id="5684"/>
    <lineage>
        <taxon>Eukaryota</taxon>
        <taxon>Discoba</taxon>
        <taxon>Euglenozoa</taxon>
        <taxon>Kinetoplastea</taxon>
        <taxon>Metakinetoplastina</taxon>
        <taxon>Trypanosomatida</taxon>
        <taxon>Trypanosomatidae</taxon>
        <taxon>Leishmaniinae</taxon>
        <taxon>Leptomonas</taxon>
    </lineage>
</organism>
<evidence type="ECO:0000256" key="1">
    <source>
        <dbReference type="SAM" id="MobiDB-lite"/>
    </source>
</evidence>
<comment type="caution">
    <text evidence="2">The sequence shown here is derived from an EMBL/GenBank/DDBJ whole genome shotgun (WGS) entry which is preliminary data.</text>
</comment>
<feature type="region of interest" description="Disordered" evidence="1">
    <location>
        <begin position="145"/>
        <end position="184"/>
    </location>
</feature>
<feature type="region of interest" description="Disordered" evidence="1">
    <location>
        <begin position="1"/>
        <end position="131"/>
    </location>
</feature>
<keyword evidence="3" id="KW-1185">Reference proteome</keyword>
<feature type="region of interest" description="Disordered" evidence="1">
    <location>
        <begin position="261"/>
        <end position="288"/>
    </location>
</feature>
<accession>A0A0N1PFC6</accession>
<proteinExistence type="predicted"/>
<dbReference type="Gene3D" id="2.30.29.30">
    <property type="entry name" value="Pleckstrin-homology domain (PH domain)/Phosphotyrosine-binding domain (PTB)"/>
    <property type="match status" value="1"/>
</dbReference>
<evidence type="ECO:0000313" key="3">
    <source>
        <dbReference type="Proteomes" id="UP000038009"/>
    </source>
</evidence>
<dbReference type="OrthoDB" id="267341at2759"/>
<feature type="compositionally biased region" description="Basic and acidic residues" evidence="1">
    <location>
        <begin position="261"/>
        <end position="279"/>
    </location>
</feature>
<dbReference type="VEuPathDB" id="TriTrypDB:Lsey_0004_0100"/>
<feature type="compositionally biased region" description="Polar residues" evidence="1">
    <location>
        <begin position="50"/>
        <end position="59"/>
    </location>
</feature>
<dbReference type="Proteomes" id="UP000038009">
    <property type="component" value="Unassembled WGS sequence"/>
</dbReference>
<dbReference type="InterPro" id="IPR011993">
    <property type="entry name" value="PH-like_dom_sf"/>
</dbReference>
<dbReference type="EMBL" id="LJSK01000004">
    <property type="protein sequence ID" value="KPI90522.1"/>
    <property type="molecule type" value="Genomic_DNA"/>
</dbReference>
<feature type="compositionally biased region" description="Low complexity" evidence="1">
    <location>
        <begin position="67"/>
        <end position="115"/>
    </location>
</feature>
<feature type="compositionally biased region" description="Low complexity" evidence="1">
    <location>
        <begin position="145"/>
        <end position="164"/>
    </location>
</feature>
<dbReference type="OMA" id="AEGPHTY"/>
<evidence type="ECO:0008006" key="4">
    <source>
        <dbReference type="Google" id="ProtNLM"/>
    </source>
</evidence>
<evidence type="ECO:0000313" key="2">
    <source>
        <dbReference type="EMBL" id="KPI90522.1"/>
    </source>
</evidence>
<name>A0A0N1PFC6_LEPSE</name>
<feature type="region of interest" description="Disordered" evidence="1">
    <location>
        <begin position="212"/>
        <end position="233"/>
    </location>
</feature>
<reference evidence="2 3" key="1">
    <citation type="journal article" date="2015" name="PLoS Pathog.">
        <title>Leptomonas seymouri: Adaptations to the Dixenous Life Cycle Analyzed by Genome Sequencing, Transcriptome Profiling and Co-infection with Leishmania donovani.</title>
        <authorList>
            <person name="Kraeva N."/>
            <person name="Butenko A."/>
            <person name="Hlavacova J."/>
            <person name="Kostygov A."/>
            <person name="Myskova J."/>
            <person name="Grybchuk D."/>
            <person name="Lestinova T."/>
            <person name="Votypka J."/>
            <person name="Volf P."/>
            <person name="Opperdoes F."/>
            <person name="Flegontov P."/>
            <person name="Lukes J."/>
            <person name="Yurchenko V."/>
        </authorList>
    </citation>
    <scope>NUCLEOTIDE SEQUENCE [LARGE SCALE GENOMIC DNA]</scope>
    <source>
        <strain evidence="2 3">ATCC 30220</strain>
    </source>
</reference>
<dbReference type="SUPFAM" id="SSF50729">
    <property type="entry name" value="PH domain-like"/>
    <property type="match status" value="1"/>
</dbReference>
<feature type="compositionally biased region" description="Basic and acidic residues" evidence="1">
    <location>
        <begin position="1"/>
        <end position="23"/>
    </location>
</feature>
<protein>
    <recommendedName>
        <fullName evidence="4">RanBD1 domain-containing protein</fullName>
    </recommendedName>
</protein>
<sequence>MSHKRAAENQLTRDDDGEERAQEEFVTTPQIADESEMATRRVVKVRRPEASSTNPSFGSASGFFKDAATAASSAAPPKPTFGFNFGSSNNDSGSTSTTTTSSFSFGTATTASGATKPTFGFPAPPAKTAASSSFSFGSAAAAKATTATTSPSSTTDASSSPAGTFSFGAKPGGTGSSSSGSSANPIAFSFGTASSASGDAAGKAAAHLKLGLPATTGSTADTDNAPKVAKDDKMPVFGAGNFNFGSAVNTFVAARNKMQAEAKADGGKAKTEESTMRGEEDQDKPDAAGFGSEIVEQTARDVLATAPSKLYLFEKGEEGKAGRWAERGTGDAKLISQPKADNAKEHIYRLLVRGGYSLNATIKKNTFTLSKTETKHLILLVATAEGPHTYLLKFTGPSAEANTTKFSEELKKVLEAVSKAE</sequence>